<feature type="compositionally biased region" description="Basic and acidic residues" evidence="1">
    <location>
        <begin position="512"/>
        <end position="528"/>
    </location>
</feature>
<feature type="compositionally biased region" description="Low complexity" evidence="1">
    <location>
        <begin position="132"/>
        <end position="147"/>
    </location>
</feature>
<reference evidence="2" key="1">
    <citation type="submission" date="2021-09" db="EMBL/GenBank/DDBJ databases">
        <title>A high-quality genome of the endoparasitic fungus Hirsutella rhossiliensis with a comparison of Hirsutella genomes reveals transposable elements contributing to genome size variation.</title>
        <authorList>
            <person name="Lin R."/>
            <person name="Jiao Y."/>
            <person name="Sun X."/>
            <person name="Ling J."/>
            <person name="Xie B."/>
            <person name="Cheng X."/>
        </authorList>
    </citation>
    <scope>NUCLEOTIDE SEQUENCE</scope>
    <source>
        <strain evidence="2">HR02</strain>
    </source>
</reference>
<organism evidence="2 3">
    <name type="scientific">Hirsutella rhossiliensis</name>
    <dbReference type="NCBI Taxonomy" id="111463"/>
    <lineage>
        <taxon>Eukaryota</taxon>
        <taxon>Fungi</taxon>
        <taxon>Dikarya</taxon>
        <taxon>Ascomycota</taxon>
        <taxon>Pezizomycotina</taxon>
        <taxon>Sordariomycetes</taxon>
        <taxon>Hypocreomycetidae</taxon>
        <taxon>Hypocreales</taxon>
        <taxon>Ophiocordycipitaceae</taxon>
        <taxon>Hirsutella</taxon>
    </lineage>
</organism>
<feature type="region of interest" description="Disordered" evidence="1">
    <location>
        <begin position="1"/>
        <end position="42"/>
    </location>
</feature>
<sequence>MWRLPSALRRNPLRNSAKDDKNGTLMQALQPRSSPGELDPYDQSLRLRRTDSSSFNESHETNCRKLQALVQRVRSIHSSPSHVDAAYHEFSKHKDTCSSLCHAILQDEIRPVRTLSSVAGVDGSLTRRDSSMDSPPAAAPDSRSSFSGRSLAEVVTGGGPRPSLAYESRLVAIGELKNCLEAMADAFQASLADTYKSYERDATPEMVDLLFNSKRFRREAVHRMRNASVTSIRSADPQFFPRYEIRFRDYEKVKQELSEIRRLLQCAESGISPSRPVQGLDISPRGDAILEFANLAADQAADEPVLRFRVSSYMLAETSPIFARMFSGHAASLHLHEAEDISEQLPPPPTSYVCTDGSEVKLYRMPQREVNRLGSMEVLLHAAHMHNEMVPREVGFDQFVAIAECSMRYKSTSPLEIVVEHRWLPQWMHKGAENMPDGLLAISYAFGVRQLFTRMSKSAILDLVDEKDLQSKPWPQKIKDKIWDVRCAKVAQVYACCTGTIQEYIHTPARDAGLEPERVPPTDPRNRLNEPAMTPRPAAALTSSPRCPKGNHSCDAANLGWMMLGFNEMDLLPQIVHPSVLLHLPEAEPRPRSLAQMIDVLRRMPSPAFPVHRGGVCDPGPSFRAAIADIYDSIAGLTLHDISCKSHGWALSKHQMDEPQPAAEIGLERMAALDRAYTVAQELPDGVRLQILDELDDVDDLQAAARTNRGFYQTYQGHEGDLVRKFLRGDRARGGSSREPVDDLDDGKVLKTVSDQMKSEGPGVRADLDAVTLQSDDESDVSESEPESDDDTISIDGTSTPLAHELPGQPSAEPPRYVESESNPHCGTEGPPQPRQPPVNSPRSPHTVPPKQSHVMTAAADEAPMTDEEAARILWPPPLYPEPLAARAMPAASVEGIREKFRMGDVCFVEGLEEKMLVVMGQKQLRSDHDRRIGLVKKDAGGGGGGCGRPATAAAVVAGVVRANAGAGCKSA</sequence>
<dbReference type="AlphaFoldDB" id="A0A9P8MTF4"/>
<evidence type="ECO:0000256" key="1">
    <source>
        <dbReference type="SAM" id="MobiDB-lite"/>
    </source>
</evidence>
<comment type="caution">
    <text evidence="2">The sequence shown here is derived from an EMBL/GenBank/DDBJ whole genome shotgun (WGS) entry which is preliminary data.</text>
</comment>
<dbReference type="EMBL" id="JAIZPD010000007">
    <property type="protein sequence ID" value="KAH0961828.1"/>
    <property type="molecule type" value="Genomic_DNA"/>
</dbReference>
<dbReference type="OrthoDB" id="5376710at2759"/>
<feature type="region of interest" description="Disordered" evidence="1">
    <location>
        <begin position="754"/>
        <end position="853"/>
    </location>
</feature>
<evidence type="ECO:0000313" key="3">
    <source>
        <dbReference type="Proteomes" id="UP000824596"/>
    </source>
</evidence>
<feature type="compositionally biased region" description="Polar residues" evidence="1">
    <location>
        <begin position="24"/>
        <end position="33"/>
    </location>
</feature>
<feature type="region of interest" description="Disordered" evidence="1">
    <location>
        <begin position="123"/>
        <end position="158"/>
    </location>
</feature>
<dbReference type="GeneID" id="68356037"/>
<evidence type="ECO:0008006" key="4">
    <source>
        <dbReference type="Google" id="ProtNLM"/>
    </source>
</evidence>
<protein>
    <recommendedName>
        <fullName evidence="4">BTB domain-containing protein</fullName>
    </recommendedName>
</protein>
<feature type="compositionally biased region" description="Pro residues" evidence="1">
    <location>
        <begin position="831"/>
        <end position="840"/>
    </location>
</feature>
<feature type="compositionally biased region" description="Acidic residues" evidence="1">
    <location>
        <begin position="775"/>
        <end position="793"/>
    </location>
</feature>
<feature type="region of interest" description="Disordered" evidence="1">
    <location>
        <begin position="512"/>
        <end position="547"/>
    </location>
</feature>
<dbReference type="Proteomes" id="UP000824596">
    <property type="component" value="Unassembled WGS sequence"/>
</dbReference>
<evidence type="ECO:0000313" key="2">
    <source>
        <dbReference type="EMBL" id="KAH0961828.1"/>
    </source>
</evidence>
<keyword evidence="3" id="KW-1185">Reference proteome</keyword>
<name>A0A9P8MTF4_9HYPO</name>
<accession>A0A9P8MTF4</accession>
<dbReference type="RefSeq" id="XP_044719341.1">
    <property type="nucleotide sequence ID" value="XM_044865379.1"/>
</dbReference>
<proteinExistence type="predicted"/>
<gene>
    <name evidence="2" type="ORF">HRG_06908</name>
</gene>